<accession>A0A098LH83</accession>
<dbReference type="STRING" id="153721.MYP_3565"/>
<dbReference type="RefSeq" id="WP_052430296.1">
    <property type="nucleotide sequence ID" value="NZ_BBLT01000007.1"/>
</dbReference>
<feature type="compositionally biased region" description="Polar residues" evidence="1">
    <location>
        <begin position="30"/>
        <end position="43"/>
    </location>
</feature>
<evidence type="ECO:0000256" key="1">
    <source>
        <dbReference type="SAM" id="MobiDB-lite"/>
    </source>
</evidence>
<reference evidence="3 4" key="1">
    <citation type="submission" date="2014-09" db="EMBL/GenBank/DDBJ databases">
        <title>Sporocytophaga myxococcoides PG-01 genome sequencing.</title>
        <authorList>
            <person name="Liu L."/>
            <person name="Gao P.J."/>
            <person name="Chen G.J."/>
            <person name="Wang L.S."/>
        </authorList>
    </citation>
    <scope>NUCLEOTIDE SEQUENCE [LARGE SCALE GENOMIC DNA]</scope>
    <source>
        <strain evidence="3 4">PG-01</strain>
    </source>
</reference>
<keyword evidence="4" id="KW-1185">Reference proteome</keyword>
<protein>
    <recommendedName>
        <fullName evidence="5">Glycine zipper domain-containing protein</fullName>
    </recommendedName>
</protein>
<sequence length="132" mass="14106">MDNFKKGLILIVILMFSAFSGFSQDKNTDNVEITSSGYRSENQISKDKDNCYSDTESQFDRTKHKTLKNTGAGAAAGGIVGGILGHGGVGAAAGGAAGAYRGHKKSKKDKNEFNELYASCLRDKGYTVEVKE</sequence>
<dbReference type="OrthoDB" id="9847103at2"/>
<dbReference type="EMBL" id="BBLT01000007">
    <property type="protein sequence ID" value="GAL86336.1"/>
    <property type="molecule type" value="Genomic_DNA"/>
</dbReference>
<dbReference type="Proteomes" id="UP000030185">
    <property type="component" value="Unassembled WGS sequence"/>
</dbReference>
<dbReference type="AlphaFoldDB" id="A0A098LH83"/>
<evidence type="ECO:0000256" key="2">
    <source>
        <dbReference type="SAM" id="SignalP"/>
    </source>
</evidence>
<comment type="caution">
    <text evidence="3">The sequence shown here is derived from an EMBL/GenBank/DDBJ whole genome shotgun (WGS) entry which is preliminary data.</text>
</comment>
<keyword evidence="2" id="KW-0732">Signal</keyword>
<organism evidence="3 4">
    <name type="scientific">Sporocytophaga myxococcoides</name>
    <dbReference type="NCBI Taxonomy" id="153721"/>
    <lineage>
        <taxon>Bacteria</taxon>
        <taxon>Pseudomonadati</taxon>
        <taxon>Bacteroidota</taxon>
        <taxon>Cytophagia</taxon>
        <taxon>Cytophagales</taxon>
        <taxon>Cytophagaceae</taxon>
        <taxon>Sporocytophaga</taxon>
    </lineage>
</organism>
<evidence type="ECO:0000313" key="4">
    <source>
        <dbReference type="Proteomes" id="UP000030185"/>
    </source>
</evidence>
<feature type="region of interest" description="Disordered" evidence="1">
    <location>
        <begin position="30"/>
        <end position="55"/>
    </location>
</feature>
<evidence type="ECO:0000313" key="3">
    <source>
        <dbReference type="EMBL" id="GAL86336.1"/>
    </source>
</evidence>
<evidence type="ECO:0008006" key="5">
    <source>
        <dbReference type="Google" id="ProtNLM"/>
    </source>
</evidence>
<proteinExistence type="predicted"/>
<feature type="chain" id="PRO_5001937331" description="Glycine zipper domain-containing protein" evidence="2">
    <location>
        <begin position="24"/>
        <end position="132"/>
    </location>
</feature>
<feature type="signal peptide" evidence="2">
    <location>
        <begin position="1"/>
        <end position="23"/>
    </location>
</feature>
<gene>
    <name evidence="3" type="ORF">MYP_3565</name>
</gene>
<name>A0A098LH83_9BACT</name>